<dbReference type="PANTHER" id="PTHR28139">
    <property type="entry name" value="UPF0768 PROTEIN YBL029C-A"/>
    <property type="match status" value="1"/>
</dbReference>
<dbReference type="STRING" id="215637.A0A4P9ZRK6"/>
<dbReference type="Proteomes" id="UP000268162">
    <property type="component" value="Unassembled WGS sequence"/>
</dbReference>
<accession>A0A4P9ZRK6</accession>
<organism evidence="2 3">
    <name type="scientific">Dimargaris cristalligena</name>
    <dbReference type="NCBI Taxonomy" id="215637"/>
    <lineage>
        <taxon>Eukaryota</taxon>
        <taxon>Fungi</taxon>
        <taxon>Fungi incertae sedis</taxon>
        <taxon>Zoopagomycota</taxon>
        <taxon>Kickxellomycotina</taxon>
        <taxon>Dimargaritomycetes</taxon>
        <taxon>Dimargaritales</taxon>
        <taxon>Dimargaritaceae</taxon>
        <taxon>Dimargaris</taxon>
    </lineage>
</organism>
<evidence type="ECO:0000313" key="2">
    <source>
        <dbReference type="EMBL" id="RKP36037.1"/>
    </source>
</evidence>
<sequence>MLDFFLCLICGLEDSKKYLSTEAYMCPNCYTMAVYYVKLRTKFSFFCIPLFPVTKGKVLYLCERCNWASYTGPPQLVARPQPPPGYEVATAVGMVTTQCPSCSQGIQGTGFRYCPHCGHDLK</sequence>
<reference evidence="3" key="1">
    <citation type="journal article" date="2018" name="Nat. Microbiol.">
        <title>Leveraging single-cell genomics to expand the fungal tree of life.</title>
        <authorList>
            <person name="Ahrendt S.R."/>
            <person name="Quandt C.A."/>
            <person name="Ciobanu D."/>
            <person name="Clum A."/>
            <person name="Salamov A."/>
            <person name="Andreopoulos B."/>
            <person name="Cheng J.F."/>
            <person name="Woyke T."/>
            <person name="Pelin A."/>
            <person name="Henrissat B."/>
            <person name="Reynolds N.K."/>
            <person name="Benny G.L."/>
            <person name="Smith M.E."/>
            <person name="James T.Y."/>
            <person name="Grigoriev I.V."/>
        </authorList>
    </citation>
    <scope>NUCLEOTIDE SEQUENCE [LARGE SCALE GENOMIC DNA]</scope>
    <source>
        <strain evidence="3">RSA 468</strain>
    </source>
</reference>
<protein>
    <recommendedName>
        <fullName evidence="1">Zinc-ribbon 15 domain-containing protein</fullName>
    </recommendedName>
</protein>
<evidence type="ECO:0000313" key="3">
    <source>
        <dbReference type="Proteomes" id="UP000268162"/>
    </source>
</evidence>
<dbReference type="OrthoDB" id="5545479at2759"/>
<dbReference type="PANTHER" id="PTHR28139:SF1">
    <property type="entry name" value="UPF0768 PROTEIN YBL029C-A"/>
    <property type="match status" value="1"/>
</dbReference>
<feature type="domain" description="Zinc-ribbon 15" evidence="1">
    <location>
        <begin position="25"/>
        <end position="118"/>
    </location>
</feature>
<proteinExistence type="predicted"/>
<gene>
    <name evidence="2" type="ORF">BJ085DRAFT_35785</name>
</gene>
<dbReference type="AlphaFoldDB" id="A0A4P9ZRK6"/>
<dbReference type="EMBL" id="ML002730">
    <property type="protein sequence ID" value="RKP36037.1"/>
    <property type="molecule type" value="Genomic_DNA"/>
</dbReference>
<keyword evidence="3" id="KW-1185">Reference proteome</keyword>
<dbReference type="Pfam" id="PF17032">
    <property type="entry name" value="Zn_ribbon_15"/>
    <property type="match status" value="1"/>
</dbReference>
<dbReference type="InterPro" id="IPR031493">
    <property type="entry name" value="Zinc_ribbon_15"/>
</dbReference>
<name>A0A4P9ZRK6_9FUNG</name>
<evidence type="ECO:0000259" key="1">
    <source>
        <dbReference type="Pfam" id="PF17032"/>
    </source>
</evidence>